<reference evidence="5" key="3">
    <citation type="submission" date="2016-07" db="EMBL/GenBank/DDBJ databases">
        <authorList>
            <person name="Wan K."/>
            <person name="Booth B."/>
            <person name="Spirohn K."/>
            <person name="Hao T."/>
            <person name="Hu Y."/>
            <person name="Calderwood M."/>
            <person name="Hill D."/>
            <person name="Mohr S."/>
            <person name="Vidal M."/>
            <person name="Celniker S."/>
            <person name="Perrimon N."/>
        </authorList>
    </citation>
    <scope>NUCLEOTIDE SEQUENCE</scope>
    <source>
        <strain evidence="5">10N.261.48.B5</strain>
    </source>
</reference>
<evidence type="ECO:0000313" key="6">
    <source>
        <dbReference type="Proteomes" id="UP000050463"/>
    </source>
</evidence>
<evidence type="ECO:0000313" key="4">
    <source>
        <dbReference type="EMBL" id="NOJ11447.1"/>
    </source>
</evidence>
<dbReference type="EMBL" id="LIZK01000002">
    <property type="protein sequence ID" value="KPL95280.1"/>
    <property type="molecule type" value="Genomic_DNA"/>
</dbReference>
<name>A0A1A6LW55_VIBSP</name>
<dbReference type="RefSeq" id="WP_017075181.1">
    <property type="nucleotide sequence ID" value="NZ_CAWPNM010000025.1"/>
</dbReference>
<dbReference type="EMBL" id="MCZF01000254">
    <property type="protein sequence ID" value="PMM44233.1"/>
    <property type="molecule type" value="Genomic_DNA"/>
</dbReference>
<reference evidence="3 6" key="1">
    <citation type="submission" date="2015-08" db="EMBL/GenBank/DDBJ databases">
        <title>Draft Genome Sequence of Vibrio splendidus UCD-SED7.</title>
        <authorList>
            <person name="Lee R.D."/>
            <person name="Lang J.M."/>
            <person name="Coil D.A."/>
            <person name="Jospin G."/>
            <person name="Eisen J.A."/>
        </authorList>
    </citation>
    <scope>NUCLEOTIDE SEQUENCE [LARGE SCALE GENOMIC DNA]</scope>
    <source>
        <strain evidence="3 6">UCD-SED7</strain>
    </source>
</reference>
<feature type="chain" id="PRO_5015053787" evidence="2">
    <location>
        <begin position="20"/>
        <end position="120"/>
    </location>
</feature>
<evidence type="ECO:0000256" key="1">
    <source>
        <dbReference type="ARBA" id="ARBA00022729"/>
    </source>
</evidence>
<reference evidence="4 8" key="5">
    <citation type="submission" date="2019-09" db="EMBL/GenBank/DDBJ databases">
        <title>Draft genome sequencing and comparative genomics of hatchery-associated Vibrios.</title>
        <authorList>
            <person name="Kehlet-Delgado H."/>
            <person name="Mueller R.S."/>
        </authorList>
    </citation>
    <scope>NUCLEOTIDE SEQUENCE [LARGE SCALE GENOMIC DNA]</scope>
    <source>
        <strain evidence="4 8">99-70-13A3</strain>
    </source>
</reference>
<dbReference type="NCBIfam" id="NF033674">
    <property type="entry name" value="stress_OB_fold"/>
    <property type="match status" value="1"/>
</dbReference>
<evidence type="ECO:0000313" key="3">
    <source>
        <dbReference type="EMBL" id="KPL95280.1"/>
    </source>
</evidence>
<keyword evidence="1 2" id="KW-0732">Signal</keyword>
<dbReference type="PANTHER" id="PTHR36571:SF1">
    <property type="entry name" value="PROTEIN YGIW"/>
    <property type="match status" value="1"/>
</dbReference>
<evidence type="ECO:0000313" key="8">
    <source>
        <dbReference type="Proteomes" id="UP000519158"/>
    </source>
</evidence>
<gene>
    <name evidence="3" type="ORF">AN168_06470</name>
    <name evidence="5" type="ORF">BCT54_05365</name>
    <name evidence="4" type="ORF">F0234_01570</name>
</gene>
<dbReference type="PANTHER" id="PTHR36571">
    <property type="entry name" value="PROTEIN YGIW"/>
    <property type="match status" value="1"/>
</dbReference>
<evidence type="ECO:0000256" key="2">
    <source>
        <dbReference type="SAM" id="SignalP"/>
    </source>
</evidence>
<organism evidence="4 8">
    <name type="scientific">Vibrio splendidus</name>
    <dbReference type="NCBI Taxonomy" id="29497"/>
    <lineage>
        <taxon>Bacteria</taxon>
        <taxon>Pseudomonadati</taxon>
        <taxon>Pseudomonadota</taxon>
        <taxon>Gammaproteobacteria</taxon>
        <taxon>Vibrionales</taxon>
        <taxon>Vibrionaceae</taxon>
        <taxon>Vibrio</taxon>
    </lineage>
</organism>
<evidence type="ECO:0000313" key="5">
    <source>
        <dbReference type="EMBL" id="PMM44233.1"/>
    </source>
</evidence>
<dbReference type="SUPFAM" id="SSF101756">
    <property type="entry name" value="Hypothetical protein YgiW"/>
    <property type="match status" value="1"/>
</dbReference>
<accession>A0A1A6LW55</accession>
<feature type="signal peptide" evidence="2">
    <location>
        <begin position="1"/>
        <end position="19"/>
    </location>
</feature>
<reference evidence="7" key="2">
    <citation type="submission" date="2016-07" db="EMBL/GenBank/DDBJ databases">
        <title>Nontailed viruses are major unrecognized killers of bacteria in the ocean.</title>
        <authorList>
            <person name="Kauffman K."/>
            <person name="Hussain F."/>
            <person name="Yang J."/>
            <person name="Arevalo P."/>
            <person name="Brown J."/>
            <person name="Cutler M."/>
            <person name="Kelly L."/>
            <person name="Polz M.F."/>
        </authorList>
    </citation>
    <scope>NUCLEOTIDE SEQUENCE [LARGE SCALE GENOMIC DNA]</scope>
    <source>
        <strain evidence="7">10N.261.48.B5</strain>
    </source>
</reference>
<dbReference type="Pfam" id="PF04076">
    <property type="entry name" value="BOF"/>
    <property type="match status" value="1"/>
</dbReference>
<reference evidence="5" key="4">
    <citation type="journal article" date="2018" name="Nature">
        <title>A major lineage of non-tailed dsDNA viruses as unrecognized killers of marine bacteria.</title>
        <authorList>
            <person name="Kauffman K.M."/>
            <person name="Hussain F.A."/>
            <person name="Yang J."/>
            <person name="Arevalo P."/>
            <person name="Brown J.M."/>
            <person name="Chang W.K."/>
            <person name="VanInsberghe D."/>
            <person name="Elsherbini J."/>
            <person name="Sharma R.S."/>
            <person name="Cutler M.B."/>
            <person name="Kelly L."/>
            <person name="Polz M.F."/>
        </authorList>
    </citation>
    <scope>NUCLEOTIDE SEQUENCE</scope>
    <source>
        <strain evidence="5">10N.261.48.B5</strain>
    </source>
</reference>
<dbReference type="InterPro" id="IPR005220">
    <property type="entry name" value="CarO-like"/>
</dbReference>
<dbReference type="Gene3D" id="2.40.50.200">
    <property type="entry name" value="Bacterial OB-fold"/>
    <property type="match status" value="1"/>
</dbReference>
<dbReference type="Proteomes" id="UP000050463">
    <property type="component" value="Unassembled WGS sequence"/>
</dbReference>
<dbReference type="OrthoDB" id="598245at2"/>
<proteinExistence type="predicted"/>
<comment type="caution">
    <text evidence="4">The sequence shown here is derived from an EMBL/GenBank/DDBJ whole genome shotgun (WGS) entry which is preliminary data.</text>
</comment>
<dbReference type="AlphaFoldDB" id="A0A1A6LW55"/>
<sequence length="120" mass="12581">MKNVLIATTLVLASGLATANTLPATGGFNGPTASAPVTVAQVLEARDDTQVQVTGNIVHSLGDDEYKFTDGKNTIVIEVEDEAWAGLTIAPNDKITIVGNVEKDSWEEATIEVDRIAIGS</sequence>
<evidence type="ECO:0000313" key="7">
    <source>
        <dbReference type="Proteomes" id="UP000235533"/>
    </source>
</evidence>
<dbReference type="Proteomes" id="UP000519158">
    <property type="component" value="Unassembled WGS sequence"/>
</dbReference>
<dbReference type="EMBL" id="VTXL01000001">
    <property type="protein sequence ID" value="NOJ11447.1"/>
    <property type="molecule type" value="Genomic_DNA"/>
</dbReference>
<protein>
    <submittedName>
        <fullName evidence="4">NirD/YgiW/YdeI family stress tolerance protein</fullName>
    </submittedName>
</protein>
<dbReference type="Proteomes" id="UP000235533">
    <property type="component" value="Unassembled WGS sequence"/>
</dbReference>
<dbReference type="InterPro" id="IPR036700">
    <property type="entry name" value="BOBF_sf"/>
</dbReference>